<keyword evidence="1" id="KW-0472">Membrane</keyword>
<evidence type="ECO:0000313" key="3">
    <source>
        <dbReference type="Proteomes" id="UP000220341"/>
    </source>
</evidence>
<evidence type="ECO:0000256" key="1">
    <source>
        <dbReference type="SAM" id="Phobius"/>
    </source>
</evidence>
<proteinExistence type="predicted"/>
<accession>A0AAE5UDZ6</accession>
<protein>
    <submittedName>
        <fullName evidence="2">Uncharacterized protein</fullName>
    </submittedName>
</protein>
<comment type="caution">
    <text evidence="2">The sequence shown here is derived from an EMBL/GenBank/DDBJ whole genome shotgun (WGS) entry which is preliminary data.</text>
</comment>
<name>A0AAE5UDZ6_PRIMG</name>
<keyword evidence="1" id="KW-0812">Transmembrane</keyword>
<organism evidence="2 3">
    <name type="scientific">Priestia megaterium</name>
    <name type="common">Bacillus megaterium</name>
    <dbReference type="NCBI Taxonomy" id="1404"/>
    <lineage>
        <taxon>Bacteria</taxon>
        <taxon>Bacillati</taxon>
        <taxon>Bacillota</taxon>
        <taxon>Bacilli</taxon>
        <taxon>Bacillales</taxon>
        <taxon>Bacillaceae</taxon>
        <taxon>Priestia</taxon>
    </lineage>
</organism>
<dbReference type="Proteomes" id="UP000220341">
    <property type="component" value="Unassembled WGS sequence"/>
</dbReference>
<dbReference type="AlphaFoldDB" id="A0AAE5UDZ6"/>
<evidence type="ECO:0000313" key="2">
    <source>
        <dbReference type="EMBL" id="PES42304.1"/>
    </source>
</evidence>
<reference evidence="2 3" key="1">
    <citation type="submission" date="2017-09" db="EMBL/GenBank/DDBJ databases">
        <title>Large-scale bioinformatics analysis of Bacillus genomes uncovers conserved roles of natural products in bacterial physiology.</title>
        <authorList>
            <consortium name="Agbiome Team Llc"/>
            <person name="Bleich R.M."/>
            <person name="Kirk G.J."/>
            <person name="Santa Maria K.C."/>
            <person name="Allen S.E."/>
            <person name="Farag S."/>
            <person name="Shank E.A."/>
            <person name="Bowers A."/>
        </authorList>
    </citation>
    <scope>NUCLEOTIDE SEQUENCE [LARGE SCALE GENOMIC DNA]</scope>
    <source>
        <strain evidence="2 3">AFS003013</strain>
    </source>
</reference>
<feature type="transmembrane region" description="Helical" evidence="1">
    <location>
        <begin position="12"/>
        <end position="29"/>
    </location>
</feature>
<sequence length="59" mass="6914">MDKKVRTMLKKIFILVVLGYIFLSSKYFLQNYVYAGTYEQDIKVNDDLVSSLLLEEAVF</sequence>
<gene>
    <name evidence="2" type="ORF">CN497_05905</name>
</gene>
<dbReference type="EMBL" id="NTYW01000004">
    <property type="protein sequence ID" value="PES42304.1"/>
    <property type="molecule type" value="Genomic_DNA"/>
</dbReference>
<keyword evidence="1" id="KW-1133">Transmembrane helix</keyword>